<dbReference type="AlphaFoldDB" id="A0A5E4PP30"/>
<organism evidence="1 2">
    <name type="scientific">Leptidea sinapis</name>
    <dbReference type="NCBI Taxonomy" id="189913"/>
    <lineage>
        <taxon>Eukaryota</taxon>
        <taxon>Metazoa</taxon>
        <taxon>Ecdysozoa</taxon>
        <taxon>Arthropoda</taxon>
        <taxon>Hexapoda</taxon>
        <taxon>Insecta</taxon>
        <taxon>Pterygota</taxon>
        <taxon>Neoptera</taxon>
        <taxon>Endopterygota</taxon>
        <taxon>Lepidoptera</taxon>
        <taxon>Glossata</taxon>
        <taxon>Ditrysia</taxon>
        <taxon>Papilionoidea</taxon>
        <taxon>Pieridae</taxon>
        <taxon>Dismorphiinae</taxon>
        <taxon>Leptidea</taxon>
    </lineage>
</organism>
<dbReference type="GO" id="GO:0006623">
    <property type="term" value="P:protein targeting to vacuole"/>
    <property type="evidence" value="ECO:0007669"/>
    <property type="project" value="InterPro"/>
</dbReference>
<dbReference type="GO" id="GO:0030897">
    <property type="term" value="C:HOPS complex"/>
    <property type="evidence" value="ECO:0007669"/>
    <property type="project" value="TreeGrafter"/>
</dbReference>
<dbReference type="SUPFAM" id="SSF50998">
    <property type="entry name" value="Quinoprotein alcohol dehydrogenase-like"/>
    <property type="match status" value="1"/>
</dbReference>
<dbReference type="GO" id="GO:0005770">
    <property type="term" value="C:late endosome"/>
    <property type="evidence" value="ECO:0007669"/>
    <property type="project" value="TreeGrafter"/>
</dbReference>
<dbReference type="GO" id="GO:0034058">
    <property type="term" value="P:endosomal vesicle fusion"/>
    <property type="evidence" value="ECO:0007669"/>
    <property type="project" value="TreeGrafter"/>
</dbReference>
<accession>A0A5E4PP30</accession>
<dbReference type="CDD" id="cd20805">
    <property type="entry name" value="C1_DGK_rpt2"/>
    <property type="match status" value="1"/>
</dbReference>
<dbReference type="PANTHER" id="PTHR12616">
    <property type="entry name" value="VACUOLAR PROTEIN SORTING VPS41"/>
    <property type="match status" value="1"/>
</dbReference>
<dbReference type="InterPro" id="IPR011047">
    <property type="entry name" value="Quinoprotein_ADH-like_sf"/>
</dbReference>
<dbReference type="EMBL" id="FZQP02000016">
    <property type="protein sequence ID" value="VVC86750.1"/>
    <property type="molecule type" value="Genomic_DNA"/>
</dbReference>
<name>A0A5E4PP30_9NEOP</name>
<evidence type="ECO:0000313" key="1">
    <source>
        <dbReference type="EMBL" id="VVC86750.1"/>
    </source>
</evidence>
<protein>
    <recommendedName>
        <fullName evidence="3">Vacuolar protein sorting-associated protein 8 central domain-containing protein</fullName>
    </recommendedName>
</protein>
<dbReference type="PANTHER" id="PTHR12616:SF8">
    <property type="entry name" value="VACUOLAR PROTEIN SORTING-ASSOCIATED PROTEIN 8 HOMOLOG"/>
    <property type="match status" value="1"/>
</dbReference>
<dbReference type="Pfam" id="PF23410">
    <property type="entry name" value="Beta-prop_VPS8"/>
    <property type="match status" value="1"/>
</dbReference>
<reference evidence="1 2" key="1">
    <citation type="submission" date="2017-07" db="EMBL/GenBank/DDBJ databases">
        <authorList>
            <person name="Talla V."/>
            <person name="Backstrom N."/>
        </authorList>
    </citation>
    <scope>NUCLEOTIDE SEQUENCE [LARGE SCALE GENOMIC DNA]</scope>
</reference>
<dbReference type="InterPro" id="IPR045111">
    <property type="entry name" value="Vps41/Vps8"/>
</dbReference>
<keyword evidence="2" id="KW-1185">Reference proteome</keyword>
<dbReference type="Gene3D" id="2.130.10.10">
    <property type="entry name" value="YVTN repeat-like/Quinoprotein amine dehydrogenase"/>
    <property type="match status" value="1"/>
</dbReference>
<evidence type="ECO:0008006" key="3">
    <source>
        <dbReference type="Google" id="ProtNLM"/>
    </source>
</evidence>
<evidence type="ECO:0000313" key="2">
    <source>
        <dbReference type="Proteomes" id="UP000324832"/>
    </source>
</evidence>
<dbReference type="Proteomes" id="UP000324832">
    <property type="component" value="Unassembled WGS sequence"/>
</dbReference>
<proteinExistence type="predicted"/>
<gene>
    <name evidence="1" type="ORF">LSINAPIS_LOCUS516</name>
</gene>
<sequence length="967" mass="106966">MSIQNSYLLRAGRSFNDLSKLLDLDLFTTPIRQLDEVEYALPASDAPSLEEILNCKQLDISEDGIENKHNEPATCSGLYIEFLQAVSQQVAQAEERSSAGPATTLSVGTNGRLTVGTAHGHILSFHDQTLRWVSDKYTDLGAIASLAYNQDGSRLLAGFARGPVYQYESKNGDVLRKITFSGDIWGTLKVTWAGTGGILLDTGGSVWLMRFTRPLGVRSTKVSCIFSGSRGEVLALAAKDARILALATHTRIIVVCGGQAAGVKLMGPTHMMPVLEWFDSKSDILVYARGHFLIWLKLSFTGTTISLQPLKRVELKTVPMFLGWLSPLSAIIFDSTESISIMDDQFDEPLDLSHIQPVYASAFYKGHWTEGRVSLAMSRAGETALAGACIVDGILTILGRKGIVRVRLRDVITRSKIFMSSGHYLEALKLLSSTRGTESVMVAREFVATFIEKPHILLTNCGLSCGRIVLSRQHWSRHWGTRPCEGISSAMRLLEQCSREPPFAGPLGKQNRLRVARALLTFTTTSGDSQDQERTLEIIEFLGGQLQNGALPLDQQLIQNIQDLVASIENEKSDRAWIGILMRMRNQRDQLFADYRNHIERPRILWKVDSLIDRHDEAIKQFFDIESPSQQDIDEFFVYIQSIISSSDIRKRLHDFLPKIIELRPGAVAALLTDEQSSGAVADTMRVLRDERALQFGKCLLDMGRLRGEAATVYLRHLCVSEPADVRHFLTKHSGLVRPEDALALVTELGPKDAEPICLEATGDYKGALDALLNTITEDDQERVAMEACELCVRVCGTVPRADGQEMWTRLLRHLPAVPPALVFEAFAYLPLEELLSKTVNSVQVRRILADGANGLAAWECAKRIAGVEAHEALARSLVEARRGIAVRAPCVRCGEKLDSRVGIRTAHCSRAYHADCDVYPICHCGKRLPTNILNLPPSLPHSRQLDNPLDSLQVVAPPRPDLEGVV</sequence>
<dbReference type="InterPro" id="IPR015943">
    <property type="entry name" value="WD40/YVTN_repeat-like_dom_sf"/>
</dbReference>